<proteinExistence type="predicted"/>
<dbReference type="Proteomes" id="UP001303889">
    <property type="component" value="Unassembled WGS sequence"/>
</dbReference>
<comment type="caution">
    <text evidence="1">The sequence shown here is derived from an EMBL/GenBank/DDBJ whole genome shotgun (WGS) entry which is preliminary data.</text>
</comment>
<dbReference type="SUPFAM" id="SSF55729">
    <property type="entry name" value="Acyl-CoA N-acyltransferases (Nat)"/>
    <property type="match status" value="1"/>
</dbReference>
<dbReference type="EMBL" id="MU856349">
    <property type="protein sequence ID" value="KAK3896899.1"/>
    <property type="molecule type" value="Genomic_DNA"/>
</dbReference>
<evidence type="ECO:0000313" key="1">
    <source>
        <dbReference type="EMBL" id="KAK3896899.1"/>
    </source>
</evidence>
<accession>A0AAN6RNF2</accession>
<keyword evidence="2" id="KW-1185">Reference proteome</keyword>
<dbReference type="AlphaFoldDB" id="A0AAN6RNF2"/>
<dbReference type="InterPro" id="IPR016181">
    <property type="entry name" value="Acyl_CoA_acyltransferase"/>
</dbReference>
<evidence type="ECO:0000313" key="2">
    <source>
        <dbReference type="Proteomes" id="UP001303889"/>
    </source>
</evidence>
<name>A0AAN6RNF2_9PEZI</name>
<protein>
    <recommendedName>
        <fullName evidence="3">Acetyltransferase</fullName>
    </recommendedName>
</protein>
<evidence type="ECO:0008006" key="3">
    <source>
        <dbReference type="Google" id="ProtNLM"/>
    </source>
</evidence>
<dbReference type="Gene3D" id="3.40.630.30">
    <property type="match status" value="1"/>
</dbReference>
<reference evidence="1" key="1">
    <citation type="journal article" date="2023" name="Mol. Phylogenet. Evol.">
        <title>Genome-scale phylogeny and comparative genomics of the fungal order Sordariales.</title>
        <authorList>
            <person name="Hensen N."/>
            <person name="Bonometti L."/>
            <person name="Westerberg I."/>
            <person name="Brannstrom I.O."/>
            <person name="Guillou S."/>
            <person name="Cros-Aarteil S."/>
            <person name="Calhoun S."/>
            <person name="Haridas S."/>
            <person name="Kuo A."/>
            <person name="Mondo S."/>
            <person name="Pangilinan J."/>
            <person name="Riley R."/>
            <person name="LaButti K."/>
            <person name="Andreopoulos B."/>
            <person name="Lipzen A."/>
            <person name="Chen C."/>
            <person name="Yan M."/>
            <person name="Daum C."/>
            <person name="Ng V."/>
            <person name="Clum A."/>
            <person name="Steindorff A."/>
            <person name="Ohm R.A."/>
            <person name="Martin F."/>
            <person name="Silar P."/>
            <person name="Natvig D.O."/>
            <person name="Lalanne C."/>
            <person name="Gautier V."/>
            <person name="Ament-Velasquez S.L."/>
            <person name="Kruys A."/>
            <person name="Hutchinson M.I."/>
            <person name="Powell A.J."/>
            <person name="Barry K."/>
            <person name="Miller A.N."/>
            <person name="Grigoriev I.V."/>
            <person name="Debuchy R."/>
            <person name="Gladieux P."/>
            <person name="Hiltunen Thoren M."/>
            <person name="Johannesson H."/>
        </authorList>
    </citation>
    <scope>NUCLEOTIDE SEQUENCE</scope>
    <source>
        <strain evidence="1">CBS 103.79</strain>
    </source>
</reference>
<sequence>MAPTPLQQQQPAFTIRPALPRDIPAITAIYTTAVLHTTASYDLEPPTEDAMAARMATILADGFPYLITMGQNKLLHGLAATVLAALPFANAQ</sequence>
<gene>
    <name evidence="1" type="ORF">C8A05DRAFT_39550</name>
</gene>
<reference evidence="1" key="2">
    <citation type="submission" date="2023-05" db="EMBL/GenBank/DDBJ databases">
        <authorList>
            <consortium name="Lawrence Berkeley National Laboratory"/>
            <person name="Steindorff A."/>
            <person name="Hensen N."/>
            <person name="Bonometti L."/>
            <person name="Westerberg I."/>
            <person name="Brannstrom I.O."/>
            <person name="Guillou S."/>
            <person name="Cros-Aarteil S."/>
            <person name="Calhoun S."/>
            <person name="Haridas S."/>
            <person name="Kuo A."/>
            <person name="Mondo S."/>
            <person name="Pangilinan J."/>
            <person name="Riley R."/>
            <person name="Labutti K."/>
            <person name="Andreopoulos B."/>
            <person name="Lipzen A."/>
            <person name="Chen C."/>
            <person name="Yanf M."/>
            <person name="Daum C."/>
            <person name="Ng V."/>
            <person name="Clum A."/>
            <person name="Ohm R."/>
            <person name="Martin F."/>
            <person name="Silar P."/>
            <person name="Natvig D."/>
            <person name="Lalanne C."/>
            <person name="Gautier V."/>
            <person name="Ament-Velasquez S.L."/>
            <person name="Kruys A."/>
            <person name="Hutchinson M.I."/>
            <person name="Powell A.J."/>
            <person name="Barry K."/>
            <person name="Miller A.N."/>
            <person name="Grigoriev I.V."/>
            <person name="Debuchy R."/>
            <person name="Gladieux P."/>
            <person name="Thoren M.H."/>
            <person name="Johannesson H."/>
        </authorList>
    </citation>
    <scope>NUCLEOTIDE SEQUENCE</scope>
    <source>
        <strain evidence="1">CBS 103.79</strain>
    </source>
</reference>
<feature type="non-terminal residue" evidence="1">
    <location>
        <position position="92"/>
    </location>
</feature>
<organism evidence="1 2">
    <name type="scientific">Staphylotrichum tortipilum</name>
    <dbReference type="NCBI Taxonomy" id="2831512"/>
    <lineage>
        <taxon>Eukaryota</taxon>
        <taxon>Fungi</taxon>
        <taxon>Dikarya</taxon>
        <taxon>Ascomycota</taxon>
        <taxon>Pezizomycotina</taxon>
        <taxon>Sordariomycetes</taxon>
        <taxon>Sordariomycetidae</taxon>
        <taxon>Sordariales</taxon>
        <taxon>Chaetomiaceae</taxon>
        <taxon>Staphylotrichum</taxon>
    </lineage>
</organism>